<protein>
    <recommendedName>
        <fullName evidence="4">RING-type E3 ubiquitin transferase</fullName>
        <ecNumber evidence="4">2.3.2.27</ecNumber>
    </recommendedName>
</protein>
<dbReference type="InterPro" id="IPR056872">
    <property type="entry name" value="TTC3/DZIP3-like_helical"/>
</dbReference>
<dbReference type="InParanoid" id="A0A7N9ANH6"/>
<dbReference type="InterPro" id="IPR011990">
    <property type="entry name" value="TPR-like_helical_dom_sf"/>
</dbReference>
<dbReference type="InterPro" id="IPR056870">
    <property type="entry name" value="TTC3/DZIP3/RBM44-like_helical"/>
</dbReference>
<feature type="region of interest" description="Disordered" evidence="9">
    <location>
        <begin position="332"/>
        <end position="371"/>
    </location>
</feature>
<dbReference type="RefSeq" id="XP_033181431.1">
    <property type="nucleotide sequence ID" value="XM_033325540.1"/>
</dbReference>
<keyword evidence="5" id="KW-0963">Cytoplasm</keyword>
<reference evidence="14" key="1">
    <citation type="submission" date="2025-08" db="UniProtKB">
        <authorList>
            <consortium name="Ensembl"/>
        </authorList>
    </citation>
    <scope>IDENTIFICATION</scope>
</reference>
<keyword evidence="6" id="KW-0808">Transferase</keyword>
<dbReference type="SMART" id="SM00028">
    <property type="entry name" value="TPR"/>
    <property type="match status" value="3"/>
</dbReference>
<comment type="subcellular location">
    <subcellularLocation>
        <location evidence="2">Cytoplasm</location>
    </subcellularLocation>
</comment>
<dbReference type="PANTHER" id="PTHR17550">
    <property type="entry name" value="E3 UBIQUITIN-PROTEIN LIGASE TTC3"/>
    <property type="match status" value="1"/>
</dbReference>
<evidence type="ECO:0000256" key="2">
    <source>
        <dbReference type="ARBA" id="ARBA00004496"/>
    </source>
</evidence>
<evidence type="ECO:0000256" key="4">
    <source>
        <dbReference type="ARBA" id="ARBA00012483"/>
    </source>
</evidence>
<evidence type="ECO:0000256" key="1">
    <source>
        <dbReference type="ARBA" id="ARBA00000900"/>
    </source>
</evidence>
<feature type="domain" description="TTC3/DZIP3/RBM44-like helical" evidence="13">
    <location>
        <begin position="1567"/>
        <end position="1624"/>
    </location>
</feature>
<dbReference type="GeneTree" id="ENSGT00940000154465"/>
<proteinExistence type="predicted"/>
<dbReference type="PROSITE" id="PS50005">
    <property type="entry name" value="TPR"/>
    <property type="match status" value="2"/>
</dbReference>
<name>A0A7N9ANH6_9TELE</name>
<dbReference type="Gene3D" id="1.25.40.10">
    <property type="entry name" value="Tetratricopeptide repeat domain"/>
    <property type="match status" value="1"/>
</dbReference>
<dbReference type="Pfam" id="PF24525">
    <property type="entry name" value="TTC3"/>
    <property type="match status" value="1"/>
</dbReference>
<dbReference type="SUPFAM" id="SSF48452">
    <property type="entry name" value="TPR-like"/>
    <property type="match status" value="2"/>
</dbReference>
<feature type="coiled-coil region" evidence="8">
    <location>
        <begin position="1324"/>
        <end position="1355"/>
    </location>
</feature>
<evidence type="ECO:0000259" key="10">
    <source>
        <dbReference type="Pfam" id="PF19179"/>
    </source>
</evidence>
<comment type="catalytic activity">
    <reaction evidence="1">
        <text>S-ubiquitinyl-[E2 ubiquitin-conjugating enzyme]-L-cysteine + [acceptor protein]-L-lysine = [E2 ubiquitin-conjugating enzyme]-L-cysteine + N(6)-ubiquitinyl-[acceptor protein]-L-lysine.</text>
        <dbReference type="EC" id="2.3.2.27"/>
    </reaction>
</comment>
<evidence type="ECO:0000256" key="8">
    <source>
        <dbReference type="SAM" id="Coils"/>
    </source>
</evidence>
<dbReference type="GeneID" id="113142665"/>
<organism evidence="14 15">
    <name type="scientific">Mastacembelus armatus</name>
    <name type="common">zig-zag eel</name>
    <dbReference type="NCBI Taxonomy" id="205130"/>
    <lineage>
        <taxon>Eukaryota</taxon>
        <taxon>Metazoa</taxon>
        <taxon>Chordata</taxon>
        <taxon>Craniata</taxon>
        <taxon>Vertebrata</taxon>
        <taxon>Euteleostomi</taxon>
        <taxon>Actinopterygii</taxon>
        <taxon>Neopterygii</taxon>
        <taxon>Teleostei</taxon>
        <taxon>Neoteleostei</taxon>
        <taxon>Acanthomorphata</taxon>
        <taxon>Anabantaria</taxon>
        <taxon>Synbranchiformes</taxon>
        <taxon>Mastacembelidae</taxon>
        <taxon>Mastacembelus</taxon>
    </lineage>
</organism>
<feature type="coiled-coil region" evidence="8">
    <location>
        <begin position="1472"/>
        <end position="1499"/>
    </location>
</feature>
<evidence type="ECO:0000256" key="5">
    <source>
        <dbReference type="ARBA" id="ARBA00022490"/>
    </source>
</evidence>
<keyword evidence="8" id="KW-0175">Coiled coil</keyword>
<feature type="region of interest" description="Disordered" evidence="9">
    <location>
        <begin position="1515"/>
        <end position="1563"/>
    </location>
</feature>
<feature type="domain" description="TTC3/DZIP3-like helical" evidence="11">
    <location>
        <begin position="1272"/>
        <end position="1518"/>
    </location>
</feature>
<dbReference type="InterPro" id="IPR056871">
    <property type="entry name" value="WH_TTC3"/>
</dbReference>
<feature type="repeat" description="TPR" evidence="7">
    <location>
        <begin position="209"/>
        <end position="242"/>
    </location>
</feature>
<dbReference type="EC" id="2.3.2.27" evidence="4"/>
<feature type="region of interest" description="Disordered" evidence="9">
    <location>
        <begin position="383"/>
        <end position="417"/>
    </location>
</feature>
<evidence type="ECO:0000313" key="14">
    <source>
        <dbReference type="Ensembl" id="ENSMAMP00000048594.1"/>
    </source>
</evidence>
<dbReference type="UniPathway" id="UPA00143"/>
<evidence type="ECO:0000256" key="7">
    <source>
        <dbReference type="PROSITE-ProRule" id="PRU00339"/>
    </source>
</evidence>
<dbReference type="CTD" id="7267"/>
<dbReference type="Pfam" id="PF24905">
    <property type="entry name" value="TTC3_9th"/>
    <property type="match status" value="1"/>
</dbReference>
<evidence type="ECO:0000256" key="6">
    <source>
        <dbReference type="ARBA" id="ARBA00022679"/>
    </source>
</evidence>
<evidence type="ECO:0000256" key="3">
    <source>
        <dbReference type="ARBA" id="ARBA00004906"/>
    </source>
</evidence>
<evidence type="ECO:0000259" key="11">
    <source>
        <dbReference type="Pfam" id="PF24525"/>
    </source>
</evidence>
<evidence type="ECO:0000313" key="15">
    <source>
        <dbReference type="Proteomes" id="UP000261640"/>
    </source>
</evidence>
<keyword evidence="7" id="KW-0802">TPR repeat</keyword>
<dbReference type="PANTHER" id="PTHR17550:SF8">
    <property type="entry name" value="RING-TYPE E3 UBIQUITIN TRANSFERASE"/>
    <property type="match status" value="1"/>
</dbReference>
<feature type="repeat" description="TPR" evidence="7">
    <location>
        <begin position="511"/>
        <end position="544"/>
    </location>
</feature>
<accession>A0A7N9ANH6</accession>
<dbReference type="Pfam" id="PF24812">
    <property type="entry name" value="WHD_TTC3"/>
    <property type="match status" value="1"/>
</dbReference>
<dbReference type="GO" id="GO:0016567">
    <property type="term" value="P:protein ubiquitination"/>
    <property type="evidence" value="ECO:0007669"/>
    <property type="project" value="UniProtKB-UniPathway"/>
</dbReference>
<dbReference type="Pfam" id="PF19179">
    <property type="entry name" value="TTC3_DZIP3_dom"/>
    <property type="match status" value="1"/>
</dbReference>
<dbReference type="Proteomes" id="UP000261640">
    <property type="component" value="Unplaced"/>
</dbReference>
<sequence length="1737" mass="197558">MSDSDSDSEYLDFEDTRCRTNFKNDTLITFHPSDELYKRWENISLDIKKKAGQRMKICAFWLPILLQCDRTSSIASWAVEIGLISSKHWEDLSLKHLHNIEILEAILRALDRGSLKKELTRYIFELSNMFNLRDSKALEEALYWLEQTGEAQADIRHRVLEFGHPHICHLALHLVFTEYATYVQDMSNKHEMTMKSLMARPSEDLVDKSEAMKKKGNENFQKQQYENAVKFYSEAINSYPDNHLIYGNRALCYIRCKQYLKAVGDGKRATLIKPLWAKGHYRYCEALFYFGEIKMAIEANKSAQSLCKEDHDGVKDLEQQLVRFFSEATGLRGVQPKNKRPGKGPQSKDFEVKKDNPKGKSERTAHAETGAKDLKLSKSEFSFKSGKGEASSTAKKKPKDRNFQSEDESLQNQKAADAKTDVCRELRSIIQDAHTALTDLRSRNAEQAFSQSLSILEANTAKELGLSTLDVLLLLYGRASALTEIGQPEELVEAQKLLEKIKSFEERTFQCLVYYAFGRVYLKENRFAVALEQLSDSLQMVKNHITPGKLTWPLTKEIVKETQPDYLKEILERAIELCKFPPIPDAICRLAKSPSHLKAEIYFTDPDFKGFIQICCCQSCTVEYHITCWKTLKTSTFFEKNEKDFLQEACLTPDCVGRICSIKIFGATGLVKCKFEAAVSKPQTPKKQKVNQKCTSLKKLKSKEERRLRRKEHKVSFHDKQTISDEILQQKEDSVAQSQQKVWLLYRDQILFQVSQNMELFREERGLHVSVLTSILKPWLELDLLRGNKIAERMLNWQQESLETLDQAVELLLERKNRVWARILIQLLSSCLDINPKLNNWACKLNDAGLNAAKSFIERYAEHLEQLNLDSLFSFSPLQEMILEKLGTKPELFSSIGLTVTEYLKQASPQDMRLFIWTLEEHRDVYLSCHTILDEYFDIMDGHCLVFKKSDGNQNNSPMKAKSRGRKKRLKGVTVWSGMRDVTPGDELDQDFFDDDSLSFLHPSDPFSVPSHLRDQVADFEDQYNSTRHTSHYKNILDNNPDPTKETLYHYFAQILEEHGPLVAEDPLLVGEVENFPQMAQLKIEEAGGFESFLLDSLRFIKMGKCIGLAKHAVSLQQTGHGPILDDLDFLMDPEANVPLPATDFPGYLDYSLAEPEVHSILPNPYVYDLQPAAGVAPFVGSIPGNDYFLPYWSTGDDSEHQSSYIFPNDYGELELNAHEVYGGVLEMDPFSHGVASVVAEESILKKHAEVQTCQETMRSVAVNTELHERFESCQGDINKKVKSNKKLEQQIKAMATICYKVDQKHTEDIASLEEDIYKITVNIQVTNKELALFQQKLEEEVKKDQKEKKANQEVLKSLKLETEKLVEENGSLTGNIREAKSKYEAKLHDFLELGNQSAAEKMSLEDEIKRCEALHISATRRSHTSQLSTVESSRDQGLYSLYIELADAKALLTKLDEVAHRSPSKDLDVTRNSWRANVQEVEKKIAYAETQYQEQINQVRNGKRISELLPLSLNQPEPAAAPPTAQTSHSTPSPVQLSAAKAAATPAQAQHKHPTKTLEPPHSTVFDKAMERLATIFPDYTRPELMRFVQQLRSSMGGSLGSMPLQDMVSGVSQLILDHQEKQHNSAKAARRGSAAQNVTPPFVAPVWQPVAVQRVTHASALNMEDPCIICHDDMSPDDIYVLACRHGFHDEVSKNTIIHSAASSNVKTAPMSGKMKLCFGQYFHLCYTRSYSLQS</sequence>
<keyword evidence="15" id="KW-1185">Reference proteome</keyword>
<evidence type="ECO:0000259" key="13">
    <source>
        <dbReference type="Pfam" id="PF24905"/>
    </source>
</evidence>
<dbReference type="GO" id="GO:0005737">
    <property type="term" value="C:cytoplasm"/>
    <property type="evidence" value="ECO:0007669"/>
    <property type="project" value="UniProtKB-SubCell"/>
</dbReference>
<feature type="compositionally biased region" description="Low complexity" evidence="9">
    <location>
        <begin position="1517"/>
        <end position="1550"/>
    </location>
</feature>
<feature type="compositionally biased region" description="Basic and acidic residues" evidence="9">
    <location>
        <begin position="346"/>
        <end position="371"/>
    </location>
</feature>
<dbReference type="InterPro" id="IPR019734">
    <property type="entry name" value="TPR_rpt"/>
</dbReference>
<evidence type="ECO:0000256" key="9">
    <source>
        <dbReference type="SAM" id="MobiDB-lite"/>
    </source>
</evidence>
<evidence type="ECO:0000259" key="12">
    <source>
        <dbReference type="Pfam" id="PF24812"/>
    </source>
</evidence>
<comment type="pathway">
    <text evidence="3">Protein modification; protein ubiquitination.</text>
</comment>
<dbReference type="GO" id="GO:0061630">
    <property type="term" value="F:ubiquitin protein ligase activity"/>
    <property type="evidence" value="ECO:0007669"/>
    <property type="project" value="UniProtKB-EC"/>
</dbReference>
<reference evidence="14" key="2">
    <citation type="submission" date="2025-09" db="UniProtKB">
        <authorList>
            <consortium name="Ensembl"/>
        </authorList>
    </citation>
    <scope>IDENTIFICATION</scope>
</reference>
<dbReference type="InterPro" id="IPR043866">
    <property type="entry name" value="TTC3/DZIP3_dom"/>
</dbReference>
<dbReference type="OrthoDB" id="8062037at2759"/>
<dbReference type="Ensembl" id="ENSMAMT00000066198.1">
    <property type="protein sequence ID" value="ENSMAMP00000048594.1"/>
    <property type="gene ID" value="ENSMAMG00000019991.2"/>
</dbReference>
<feature type="domain" description="E3 ubiquitin-protein ligase TTC3/DZIP3" evidence="10">
    <location>
        <begin position="559"/>
        <end position="674"/>
    </location>
</feature>
<feature type="domain" description="E3 ubiquitin-protein ligase TTC3 winged helix turn helix" evidence="12">
    <location>
        <begin position="1007"/>
        <end position="1120"/>
    </location>
</feature>